<organism evidence="2 3">
    <name type="scientific">Saxophila tyrrhenica</name>
    <dbReference type="NCBI Taxonomy" id="1690608"/>
    <lineage>
        <taxon>Eukaryota</taxon>
        <taxon>Fungi</taxon>
        <taxon>Dikarya</taxon>
        <taxon>Ascomycota</taxon>
        <taxon>Pezizomycotina</taxon>
        <taxon>Dothideomycetes</taxon>
        <taxon>Dothideomycetidae</taxon>
        <taxon>Mycosphaerellales</taxon>
        <taxon>Extremaceae</taxon>
        <taxon>Saxophila</taxon>
    </lineage>
</organism>
<dbReference type="PANTHER" id="PTHR24148:SF64">
    <property type="entry name" value="HETEROKARYON INCOMPATIBILITY DOMAIN-CONTAINING PROTEIN"/>
    <property type="match status" value="1"/>
</dbReference>
<gene>
    <name evidence="2" type="ORF">LTR77_000404</name>
</gene>
<protein>
    <recommendedName>
        <fullName evidence="1">Heterokaryon incompatibility domain-containing protein</fullName>
    </recommendedName>
</protein>
<evidence type="ECO:0000313" key="2">
    <source>
        <dbReference type="EMBL" id="KAK5175267.1"/>
    </source>
</evidence>
<sequence length="671" mass="76437">MSREGEGGSRGEYVKDILSLKASQQYKYSNLQADREIRLFKFARGCNAATIRLTIERVSLEDLPEYECISYVWGDPSETRPVYVGQDVICVTTNLWNALQRLIGEVYDERNEWRFWADQISINQSCLEERADQVPLMSQIFPRARRVICWLGEEDETTAAAVLVLDAWCKARHDEALRLQLSEDLSRAIAHERHDEVTGIKALRNLFTRDWFNRMWTLQEIFVSNTTGHIVLCGSYAVSWNNVCIACMTMTNARPMTDIYDVFGDNFDNVVMMFTIYLGEHESDWIRMSTLLPDAKLRKASDARDRVYALLGIAEHKGYRYPKPDYGKNATPAHVLTKYTRAIIQQERSLDIMGIKKQALSDGILPSWVFDPNNAGGGLLRERGLNARRRGAASSFEPAMEALGSTSDNNCSIGLYGRDIGRISKIVDFDQFYERIDPFYSRWEDLIAEGKRLGYELGVGHTYHVTSEGSVAAVLKTLAINDLWLGCPTDAKGYTREKRRLHEAFLQWRHTPIQDESDAIAGPFRHDADHDWSQDSLFDFARSHFRFEGPAECNCLDTSGEYQGSKAQLLKWLETYICVYLRLRLADTLHYMHLSVTDTGLLALVPHMSTLGDRVCVLLGGFSCFVLRASRDESSFRLLGPSYVHGSEDGRFLQDYETFGDTSSVDRFNLV</sequence>
<name>A0AAV9PQR2_9PEZI</name>
<evidence type="ECO:0000259" key="1">
    <source>
        <dbReference type="Pfam" id="PF06985"/>
    </source>
</evidence>
<comment type="caution">
    <text evidence="2">The sequence shown here is derived from an EMBL/GenBank/DDBJ whole genome shotgun (WGS) entry which is preliminary data.</text>
</comment>
<accession>A0AAV9PQR2</accession>
<dbReference type="PANTHER" id="PTHR24148">
    <property type="entry name" value="ANKYRIN REPEAT DOMAIN-CONTAINING PROTEIN 39 HOMOLOG-RELATED"/>
    <property type="match status" value="1"/>
</dbReference>
<dbReference type="Proteomes" id="UP001337655">
    <property type="component" value="Unassembled WGS sequence"/>
</dbReference>
<dbReference type="EMBL" id="JAVRRT010000001">
    <property type="protein sequence ID" value="KAK5175267.1"/>
    <property type="molecule type" value="Genomic_DNA"/>
</dbReference>
<reference evidence="2 3" key="1">
    <citation type="submission" date="2023-08" db="EMBL/GenBank/DDBJ databases">
        <title>Black Yeasts Isolated from many extreme environments.</title>
        <authorList>
            <person name="Coleine C."/>
            <person name="Stajich J.E."/>
            <person name="Selbmann L."/>
        </authorList>
    </citation>
    <scope>NUCLEOTIDE SEQUENCE [LARGE SCALE GENOMIC DNA]</scope>
    <source>
        <strain evidence="2 3">CCFEE 5935</strain>
    </source>
</reference>
<dbReference type="AlphaFoldDB" id="A0AAV9PQR2"/>
<evidence type="ECO:0000313" key="3">
    <source>
        <dbReference type="Proteomes" id="UP001337655"/>
    </source>
</evidence>
<dbReference type="RefSeq" id="XP_064663905.1">
    <property type="nucleotide sequence ID" value="XM_064797671.1"/>
</dbReference>
<keyword evidence="3" id="KW-1185">Reference proteome</keyword>
<dbReference type="InterPro" id="IPR010730">
    <property type="entry name" value="HET"/>
</dbReference>
<dbReference type="GeneID" id="89921755"/>
<proteinExistence type="predicted"/>
<dbReference type="InterPro" id="IPR052895">
    <property type="entry name" value="HetReg/Transcr_Mod"/>
</dbReference>
<feature type="domain" description="Heterokaryon incompatibility" evidence="1">
    <location>
        <begin position="66"/>
        <end position="220"/>
    </location>
</feature>
<dbReference type="Pfam" id="PF06985">
    <property type="entry name" value="HET"/>
    <property type="match status" value="1"/>
</dbReference>